<dbReference type="Pfam" id="PF04773">
    <property type="entry name" value="FecR"/>
    <property type="match status" value="1"/>
</dbReference>
<feature type="domain" description="FecR protein" evidence="2">
    <location>
        <begin position="115"/>
        <end position="209"/>
    </location>
</feature>
<organism evidence="4 5">
    <name type="scientific">Mucilaginibacter limnophilus</name>
    <dbReference type="NCBI Taxonomy" id="1932778"/>
    <lineage>
        <taxon>Bacteria</taxon>
        <taxon>Pseudomonadati</taxon>
        <taxon>Bacteroidota</taxon>
        <taxon>Sphingobacteriia</taxon>
        <taxon>Sphingobacteriales</taxon>
        <taxon>Sphingobacteriaceae</taxon>
        <taxon>Mucilaginibacter</taxon>
    </lineage>
</organism>
<keyword evidence="1" id="KW-1133">Transmembrane helix</keyword>
<dbReference type="PANTHER" id="PTHR30273">
    <property type="entry name" value="PERIPLASMIC SIGNAL SENSOR AND SIGMA FACTOR ACTIVATOR FECR-RELATED"/>
    <property type="match status" value="1"/>
</dbReference>
<sequence>MKETQLSVLIDKYLSGSCTPEEARVIEGWYDALQPEQRNFFDGQEKAINASAERSLRAIREKLQMGDDSYTAQISQIRPVRRQWQWLAAACILVLISVGGMLLMKRNAAEHYVVLSAATGQIKGFQLPDGTRVLLNAGSQLKYCADYNEKKRRVWLDGEAFFDVKHDKQKPFDVEAGDFKTHVLGTAFAVSAYPGALVKTVTVTRGKVQVSNTKKVLGLLLPDRSLEYTENTGITRLRGVDAGKMVSWTAGKLAFIDMPMQDIAIHLQRWYGVKFIFNDQHLKNTRFTASFNGNIPLQELLLIMSEVSHVNYRYDAKNRIVTCL</sequence>
<dbReference type="Gene3D" id="3.55.50.30">
    <property type="match status" value="1"/>
</dbReference>
<accession>A0A3S2WYN0</accession>
<evidence type="ECO:0000313" key="5">
    <source>
        <dbReference type="Proteomes" id="UP000282759"/>
    </source>
</evidence>
<evidence type="ECO:0000259" key="3">
    <source>
        <dbReference type="Pfam" id="PF16344"/>
    </source>
</evidence>
<dbReference type="Gene3D" id="2.60.120.1440">
    <property type="match status" value="1"/>
</dbReference>
<feature type="domain" description="Protein FecR C-terminal" evidence="3">
    <location>
        <begin position="252"/>
        <end position="320"/>
    </location>
</feature>
<evidence type="ECO:0000259" key="2">
    <source>
        <dbReference type="Pfam" id="PF04773"/>
    </source>
</evidence>
<protein>
    <submittedName>
        <fullName evidence="4">FecR family protein</fullName>
    </submittedName>
</protein>
<keyword evidence="1" id="KW-0812">Transmembrane</keyword>
<comment type="caution">
    <text evidence="4">The sequence shown here is derived from an EMBL/GenBank/DDBJ whole genome shotgun (WGS) entry which is preliminary data.</text>
</comment>
<dbReference type="InterPro" id="IPR012373">
    <property type="entry name" value="Ferrdict_sens_TM"/>
</dbReference>
<dbReference type="GO" id="GO:0016989">
    <property type="term" value="F:sigma factor antagonist activity"/>
    <property type="evidence" value="ECO:0007669"/>
    <property type="project" value="TreeGrafter"/>
</dbReference>
<reference evidence="4 5" key="1">
    <citation type="submission" date="2019-01" db="EMBL/GenBank/DDBJ databases">
        <authorList>
            <person name="Chen W.-M."/>
        </authorList>
    </citation>
    <scope>NUCLEOTIDE SEQUENCE [LARGE SCALE GENOMIC DNA]</scope>
    <source>
        <strain evidence="4 5">YBJ-36</strain>
    </source>
</reference>
<dbReference type="PANTHER" id="PTHR30273:SF2">
    <property type="entry name" value="PROTEIN FECR"/>
    <property type="match status" value="1"/>
</dbReference>
<dbReference type="PIRSF" id="PIRSF018266">
    <property type="entry name" value="FecR"/>
    <property type="match status" value="1"/>
</dbReference>
<dbReference type="EMBL" id="SACK01000002">
    <property type="protein sequence ID" value="RVU01214.1"/>
    <property type="molecule type" value="Genomic_DNA"/>
</dbReference>
<keyword evidence="5" id="KW-1185">Reference proteome</keyword>
<gene>
    <name evidence="4" type="ORF">EOD41_04405</name>
</gene>
<dbReference type="Proteomes" id="UP000282759">
    <property type="component" value="Unassembled WGS sequence"/>
</dbReference>
<proteinExistence type="predicted"/>
<dbReference type="AlphaFoldDB" id="A0A3S2WYN0"/>
<keyword evidence="1" id="KW-0472">Membrane</keyword>
<evidence type="ECO:0000313" key="4">
    <source>
        <dbReference type="EMBL" id="RVU01214.1"/>
    </source>
</evidence>
<dbReference type="RefSeq" id="WP_127703590.1">
    <property type="nucleotide sequence ID" value="NZ_SACK01000002.1"/>
</dbReference>
<evidence type="ECO:0000256" key="1">
    <source>
        <dbReference type="SAM" id="Phobius"/>
    </source>
</evidence>
<dbReference type="InterPro" id="IPR032508">
    <property type="entry name" value="FecR_C"/>
</dbReference>
<feature type="transmembrane region" description="Helical" evidence="1">
    <location>
        <begin position="84"/>
        <end position="104"/>
    </location>
</feature>
<dbReference type="Pfam" id="PF16344">
    <property type="entry name" value="FecR_C"/>
    <property type="match status" value="1"/>
</dbReference>
<dbReference type="OrthoDB" id="1524389at2"/>
<dbReference type="InterPro" id="IPR006860">
    <property type="entry name" value="FecR"/>
</dbReference>
<name>A0A3S2WYN0_9SPHI</name>